<dbReference type="Proteomes" id="UP000294881">
    <property type="component" value="Unassembled WGS sequence"/>
</dbReference>
<proteinExistence type="inferred from homology"/>
<dbReference type="OrthoDB" id="9797217at2"/>
<organism evidence="6 7">
    <name type="scientific">Camelimonas lactis</name>
    <dbReference type="NCBI Taxonomy" id="659006"/>
    <lineage>
        <taxon>Bacteria</taxon>
        <taxon>Pseudomonadati</taxon>
        <taxon>Pseudomonadota</taxon>
        <taxon>Alphaproteobacteria</taxon>
        <taxon>Hyphomicrobiales</taxon>
        <taxon>Chelatococcaceae</taxon>
        <taxon>Camelimonas</taxon>
    </lineage>
</organism>
<reference evidence="6 7" key="1">
    <citation type="submission" date="2019-03" db="EMBL/GenBank/DDBJ databases">
        <title>Genomic Encyclopedia of Type Strains, Phase IV (KMG-IV): sequencing the most valuable type-strain genomes for metagenomic binning, comparative biology and taxonomic classification.</title>
        <authorList>
            <person name="Goeker M."/>
        </authorList>
    </citation>
    <scope>NUCLEOTIDE SEQUENCE [LARGE SCALE GENOMIC DNA]</scope>
    <source>
        <strain evidence="6 7">DSM 22958</strain>
    </source>
</reference>
<comment type="pathway">
    <text evidence="4">Nitrogen metabolism; urea degradation; CO(2) and NH(3) from urea (urease route): step 1/1.</text>
</comment>
<dbReference type="PANTHER" id="PTHR33569">
    <property type="entry name" value="UREASE"/>
    <property type="match status" value="1"/>
</dbReference>
<dbReference type="NCBIfam" id="TIGR00193">
    <property type="entry name" value="urease_gam"/>
    <property type="match status" value="1"/>
</dbReference>
<dbReference type="PANTHER" id="PTHR33569:SF1">
    <property type="entry name" value="UREASE"/>
    <property type="match status" value="1"/>
</dbReference>
<keyword evidence="1 4" id="KW-0963">Cytoplasm</keyword>
<protein>
    <recommendedName>
        <fullName evidence="4 5">Urease subunit gamma</fullName>
        <ecNumber evidence="4 5">3.5.1.5</ecNumber>
    </recommendedName>
    <alternativeName>
        <fullName evidence="4">Urea amidohydrolase subunit gamma</fullName>
    </alternativeName>
</protein>
<dbReference type="InterPro" id="IPR036463">
    <property type="entry name" value="Urease_gamma_sf"/>
</dbReference>
<dbReference type="EMBL" id="SLWL01000008">
    <property type="protein sequence ID" value="TCO12725.1"/>
    <property type="molecule type" value="Genomic_DNA"/>
</dbReference>
<dbReference type="Gene3D" id="3.30.280.10">
    <property type="entry name" value="Urease, gamma-like subunit"/>
    <property type="match status" value="1"/>
</dbReference>
<dbReference type="GO" id="GO:0043419">
    <property type="term" value="P:urea catabolic process"/>
    <property type="evidence" value="ECO:0007669"/>
    <property type="project" value="UniProtKB-UniRule"/>
</dbReference>
<dbReference type="EC" id="3.5.1.5" evidence="4 5"/>
<dbReference type="GO" id="GO:0005737">
    <property type="term" value="C:cytoplasm"/>
    <property type="evidence" value="ECO:0007669"/>
    <property type="project" value="UniProtKB-SubCell"/>
</dbReference>
<dbReference type="GO" id="GO:0009039">
    <property type="term" value="F:urease activity"/>
    <property type="evidence" value="ECO:0007669"/>
    <property type="project" value="UniProtKB-UniRule"/>
</dbReference>
<gene>
    <name evidence="4" type="primary">ureA</name>
    <name evidence="6" type="ORF">EV666_10848</name>
</gene>
<evidence type="ECO:0000313" key="7">
    <source>
        <dbReference type="Proteomes" id="UP000294881"/>
    </source>
</evidence>
<dbReference type="CDD" id="cd00390">
    <property type="entry name" value="Urease_gamma"/>
    <property type="match status" value="1"/>
</dbReference>
<comment type="subunit">
    <text evidence="4">Heterotrimer of UreA (gamma), UreB (beta) and UreC (alpha) subunits. Three heterotrimers associate to form the active enzyme.</text>
</comment>
<dbReference type="InterPro" id="IPR050069">
    <property type="entry name" value="Urease_subunit"/>
</dbReference>
<dbReference type="UniPathway" id="UPA00258">
    <property type="reaction ID" value="UER00370"/>
</dbReference>
<evidence type="ECO:0000256" key="3">
    <source>
        <dbReference type="ARBA" id="ARBA00047778"/>
    </source>
</evidence>
<evidence type="ECO:0000256" key="1">
    <source>
        <dbReference type="ARBA" id="ARBA00022490"/>
    </source>
</evidence>
<comment type="similarity">
    <text evidence="4 5">Belongs to the urease gamma subunit family.</text>
</comment>
<dbReference type="SUPFAM" id="SSF54111">
    <property type="entry name" value="Urease, gamma-subunit"/>
    <property type="match status" value="1"/>
</dbReference>
<keyword evidence="7" id="KW-1185">Reference proteome</keyword>
<keyword evidence="2 4" id="KW-0378">Hydrolase</keyword>
<comment type="caution">
    <text evidence="6">The sequence shown here is derived from an EMBL/GenBank/DDBJ whole genome shotgun (WGS) entry which is preliminary data.</text>
</comment>
<dbReference type="NCBIfam" id="NF009712">
    <property type="entry name" value="PRK13241.1"/>
    <property type="match status" value="1"/>
</dbReference>
<evidence type="ECO:0000256" key="4">
    <source>
        <dbReference type="HAMAP-Rule" id="MF_00739"/>
    </source>
</evidence>
<dbReference type="RefSeq" id="WP_132007045.1">
    <property type="nucleotide sequence ID" value="NZ_JBHUNN010000001.1"/>
</dbReference>
<dbReference type="AlphaFoldDB" id="A0A4R2GUK4"/>
<name>A0A4R2GUK4_9HYPH</name>
<dbReference type="HAMAP" id="MF_00739">
    <property type="entry name" value="Urease_gamma"/>
    <property type="match status" value="1"/>
</dbReference>
<dbReference type="PIRSF" id="PIRSF001223">
    <property type="entry name" value="Urease_gamma"/>
    <property type="match status" value="1"/>
</dbReference>
<comment type="catalytic activity">
    <reaction evidence="3 4 5">
        <text>urea + 2 H2O + H(+) = hydrogencarbonate + 2 NH4(+)</text>
        <dbReference type="Rhea" id="RHEA:20557"/>
        <dbReference type="ChEBI" id="CHEBI:15377"/>
        <dbReference type="ChEBI" id="CHEBI:15378"/>
        <dbReference type="ChEBI" id="CHEBI:16199"/>
        <dbReference type="ChEBI" id="CHEBI:17544"/>
        <dbReference type="ChEBI" id="CHEBI:28938"/>
        <dbReference type="EC" id="3.5.1.5"/>
    </reaction>
</comment>
<dbReference type="InterPro" id="IPR002026">
    <property type="entry name" value="Urease_gamma/gamma-beta_su"/>
</dbReference>
<dbReference type="GO" id="GO:0016151">
    <property type="term" value="F:nickel cation binding"/>
    <property type="evidence" value="ECO:0007669"/>
    <property type="project" value="InterPro"/>
</dbReference>
<dbReference type="Pfam" id="PF00547">
    <property type="entry name" value="Urease_gamma"/>
    <property type="match status" value="1"/>
</dbReference>
<comment type="subcellular location">
    <subcellularLocation>
        <location evidence="4 5">Cytoplasm</location>
    </subcellularLocation>
</comment>
<accession>A0A4R2GUK4</accession>
<sequence length="100" mass="11219">MHFTPREIDKLMIYTLAQVAQKRKDKGLKLNHPETVSLIATAALEGAREGKTVEEVMELARKAITRDDVMDGVVEMIPYVQVEAVFTDGSRLITVHDPIK</sequence>
<evidence type="ECO:0000256" key="5">
    <source>
        <dbReference type="RuleBase" id="RU003850"/>
    </source>
</evidence>
<evidence type="ECO:0000313" key="6">
    <source>
        <dbReference type="EMBL" id="TCO12725.1"/>
    </source>
</evidence>
<dbReference type="InterPro" id="IPR012010">
    <property type="entry name" value="Urease_gamma"/>
</dbReference>
<evidence type="ECO:0000256" key="2">
    <source>
        <dbReference type="ARBA" id="ARBA00022801"/>
    </source>
</evidence>